<dbReference type="InterPro" id="IPR024633">
    <property type="entry name" value="DnaA_N_dom"/>
</dbReference>
<dbReference type="Proteomes" id="UP000248012">
    <property type="component" value="Unassembled WGS sequence"/>
</dbReference>
<dbReference type="Pfam" id="PF11638">
    <property type="entry name" value="DnaA_N"/>
    <property type="match status" value="1"/>
</dbReference>
<gene>
    <name evidence="2" type="ORF">DI396_13150</name>
</gene>
<evidence type="ECO:0000313" key="2">
    <source>
        <dbReference type="EMBL" id="PYC46946.1"/>
    </source>
</evidence>
<feature type="domain" description="DnaA N-terminal" evidence="1">
    <location>
        <begin position="155"/>
        <end position="212"/>
    </location>
</feature>
<dbReference type="EMBL" id="QFVT01000009">
    <property type="protein sequence ID" value="PYC46946.1"/>
    <property type="molecule type" value="Genomic_DNA"/>
</dbReference>
<protein>
    <recommendedName>
        <fullName evidence="1">DnaA N-terminal domain-containing protein</fullName>
    </recommendedName>
</protein>
<evidence type="ECO:0000313" key="3">
    <source>
        <dbReference type="Proteomes" id="UP000248012"/>
    </source>
</evidence>
<organism evidence="2 3">
    <name type="scientific">Litorivita pollutaquae</name>
    <dbReference type="NCBI Taxonomy" id="2200892"/>
    <lineage>
        <taxon>Bacteria</taxon>
        <taxon>Pseudomonadati</taxon>
        <taxon>Pseudomonadota</taxon>
        <taxon>Alphaproteobacteria</taxon>
        <taxon>Rhodobacterales</taxon>
        <taxon>Paracoccaceae</taxon>
        <taxon>Litorivita</taxon>
    </lineage>
</organism>
<dbReference type="InterPro" id="IPR038454">
    <property type="entry name" value="DnaA_N_sf"/>
</dbReference>
<evidence type="ECO:0000259" key="1">
    <source>
        <dbReference type="Pfam" id="PF11638"/>
    </source>
</evidence>
<proteinExistence type="predicted"/>
<keyword evidence="3" id="KW-1185">Reference proteome</keyword>
<dbReference type="AlphaFoldDB" id="A0A2V4NQI5"/>
<accession>A0A2V4NQI5</accession>
<comment type="caution">
    <text evidence="2">The sequence shown here is derived from an EMBL/GenBank/DDBJ whole genome shotgun (WGS) entry which is preliminary data.</text>
</comment>
<dbReference type="Gene3D" id="3.30.300.180">
    <property type="match status" value="1"/>
</dbReference>
<sequence length="229" mass="24866">MKAAGPGSQAIKYDILTALLAMASSGPAIEARLSLRLSLLITARFNWRIGTFAVGQREMARMWGVSERTAKREMAAMRALGWVAVAQPSAKGRVAQHRIVLPAVLRATMPYWDAVGPDFAARMAGAPEPENQPPSNVVPLHAEPAPMPTEDETGWGAAARRLQQQDPAIYSAWLGQLEPLEIEGDVLSLAAPSRFVADYIKTHHHTRVLAALVAENRAIRDIHIIAVQS</sequence>
<dbReference type="OrthoDB" id="7657434at2"/>
<name>A0A2V4NQI5_9RHOB</name>
<reference evidence="2 3" key="1">
    <citation type="submission" date="2018-05" db="EMBL/GenBank/DDBJ databases">
        <title>Oceanovita maritima gen. nov., sp. nov., a marine bacterium in the family Rhodobacteraceae isolated from surface seawater of Lundu port Xiamen, China.</title>
        <authorList>
            <person name="Hetharua B.H."/>
            <person name="Min D."/>
            <person name="Liao H."/>
            <person name="Tian Y."/>
        </authorList>
    </citation>
    <scope>NUCLEOTIDE SEQUENCE [LARGE SCALE GENOMIC DNA]</scope>
    <source>
        <strain evidence="2 3">FSX-11</strain>
    </source>
</reference>